<comment type="caution">
    <text evidence="3">The sequence shown here is derived from an EMBL/GenBank/DDBJ whole genome shotgun (WGS) entry which is preliminary data.</text>
</comment>
<dbReference type="PANTHER" id="PTHR37299:SF1">
    <property type="entry name" value="STAGE 0 SPORULATION PROTEIN A HOMOLOG"/>
    <property type="match status" value="1"/>
</dbReference>
<dbReference type="Pfam" id="PF04397">
    <property type="entry name" value="LytTR"/>
    <property type="match status" value="1"/>
</dbReference>
<keyword evidence="4" id="KW-1185">Reference proteome</keyword>
<feature type="transmembrane region" description="Helical" evidence="1">
    <location>
        <begin position="20"/>
        <end position="40"/>
    </location>
</feature>
<dbReference type="RefSeq" id="WP_377369626.1">
    <property type="nucleotide sequence ID" value="NZ_JAOTJD010000015.1"/>
</dbReference>
<dbReference type="PIRSF" id="PIRSF031767">
    <property type="entry name" value="MHYE_LytTR"/>
    <property type="match status" value="1"/>
</dbReference>
<proteinExistence type="predicted"/>
<dbReference type="InterPro" id="IPR046947">
    <property type="entry name" value="LytR-like"/>
</dbReference>
<protein>
    <submittedName>
        <fullName evidence="3">LytTR family transcriptional regulator</fullName>
    </submittedName>
</protein>
<dbReference type="SMART" id="SM00850">
    <property type="entry name" value="LytTR"/>
    <property type="match status" value="1"/>
</dbReference>
<dbReference type="Proteomes" id="UP001598130">
    <property type="component" value="Unassembled WGS sequence"/>
</dbReference>
<evidence type="ECO:0000313" key="4">
    <source>
        <dbReference type="Proteomes" id="UP001598130"/>
    </source>
</evidence>
<evidence type="ECO:0000313" key="3">
    <source>
        <dbReference type="EMBL" id="MFD3264175.1"/>
    </source>
</evidence>
<accession>A0ABW6CM76</accession>
<dbReference type="InterPro" id="IPR007492">
    <property type="entry name" value="LytTR_DNA-bd_dom"/>
</dbReference>
<dbReference type="EMBL" id="JAOTJD010000015">
    <property type="protein sequence ID" value="MFD3264175.1"/>
    <property type="molecule type" value="Genomic_DNA"/>
</dbReference>
<evidence type="ECO:0000259" key="2">
    <source>
        <dbReference type="PROSITE" id="PS50930"/>
    </source>
</evidence>
<keyword evidence="1" id="KW-0812">Transmembrane</keyword>
<dbReference type="InterPro" id="IPR012379">
    <property type="entry name" value="LytTR_MHYE"/>
</dbReference>
<reference evidence="3 4" key="1">
    <citation type="submission" date="2022-09" db="EMBL/GenBank/DDBJ databases">
        <title>New species of Phenylobacterium.</title>
        <authorList>
            <person name="Mieszkin S."/>
        </authorList>
    </citation>
    <scope>NUCLEOTIDE SEQUENCE [LARGE SCALE GENOMIC DNA]</scope>
    <source>
        <strain evidence="3 4">HK31-G</strain>
    </source>
</reference>
<gene>
    <name evidence="3" type="ORF">OCL97_09405</name>
</gene>
<dbReference type="PROSITE" id="PS50930">
    <property type="entry name" value="HTH_LYTTR"/>
    <property type="match status" value="1"/>
</dbReference>
<organism evidence="3 4">
    <name type="scientific">Phenylobacterium ferrooxidans</name>
    <dbReference type="NCBI Taxonomy" id="2982689"/>
    <lineage>
        <taxon>Bacteria</taxon>
        <taxon>Pseudomonadati</taxon>
        <taxon>Pseudomonadota</taxon>
        <taxon>Alphaproteobacteria</taxon>
        <taxon>Caulobacterales</taxon>
        <taxon>Caulobacteraceae</taxon>
        <taxon>Phenylobacterium</taxon>
    </lineage>
</organism>
<sequence length="273" mass="29751">MTTQDPIGGKGGDRQGDRLFIALFALGASSVIVVDIFSTLHDRARFGHPVPWWEPAVWEVSSGLVLTALAPGVLWLVRRIPPRLTSPFRWLAVHLACGLAFSLVHVVAMGVLRSAAYRLVGDVYHPLGPLGEWPYELRKDLLIYAGLLAAYPLWTAFRARRAPPDAPADILEVRDGARRVFLPVSEILWVEAAGNYVELHTAQGAAVLHRASLAQMEKSLAGFVRIHRSRLVNRAAVGEVETKSSGDFAVRLGSGQTLLGSRRFRAALLSPAA</sequence>
<keyword evidence="1" id="KW-0472">Membrane</keyword>
<keyword evidence="1" id="KW-1133">Transmembrane helix</keyword>
<feature type="transmembrane region" description="Helical" evidence="1">
    <location>
        <begin position="60"/>
        <end position="78"/>
    </location>
</feature>
<dbReference type="PANTHER" id="PTHR37299">
    <property type="entry name" value="TRANSCRIPTIONAL REGULATOR-RELATED"/>
    <property type="match status" value="1"/>
</dbReference>
<evidence type="ECO:0000256" key="1">
    <source>
        <dbReference type="SAM" id="Phobius"/>
    </source>
</evidence>
<feature type="domain" description="HTH LytTR-type" evidence="2">
    <location>
        <begin position="171"/>
        <end position="273"/>
    </location>
</feature>
<dbReference type="Gene3D" id="2.40.50.1020">
    <property type="entry name" value="LytTr DNA-binding domain"/>
    <property type="match status" value="1"/>
</dbReference>
<name>A0ABW6CM76_9CAUL</name>
<feature type="transmembrane region" description="Helical" evidence="1">
    <location>
        <begin position="90"/>
        <end position="112"/>
    </location>
</feature>